<sequence>MLRFTLLILLPVLAGGACSLTDEVPHVTGNDTCESPAPLPSGGGLFEGSMKGLQDDFQLSCSEAANPDAVYTFTTTERSRVWIRSFGKGRPTAALHLKQGGCGGASVKCDKTTTSGFLTHTTVEPQILMEVDPGEYALLVDSAVDYTLRSSIGPVREVSGNDGCEAAYEIPPEGGIFKGDLREASDDAALRCGKVTSSVPHPDVVFTFQLHQKRRVLINNEPEYGLGAPYADTAISLRKGSCEGAELLCNSYSSAGSSVMAGFDSILEPGRYYFHLDTEDSNNAGPTGLYRLDVRFLPATEAELENAG</sequence>
<feature type="chain" id="PRO_5010377900" description="Lipoprotein" evidence="1">
    <location>
        <begin position="20"/>
        <end position="308"/>
    </location>
</feature>
<evidence type="ECO:0000256" key="1">
    <source>
        <dbReference type="SAM" id="SignalP"/>
    </source>
</evidence>
<evidence type="ECO:0000313" key="3">
    <source>
        <dbReference type="Proteomes" id="UP000182719"/>
    </source>
</evidence>
<organism evidence="2 3">
    <name type="scientific">Stigmatella aurantiaca</name>
    <dbReference type="NCBI Taxonomy" id="41"/>
    <lineage>
        <taxon>Bacteria</taxon>
        <taxon>Pseudomonadati</taxon>
        <taxon>Myxococcota</taxon>
        <taxon>Myxococcia</taxon>
        <taxon>Myxococcales</taxon>
        <taxon>Cystobacterineae</taxon>
        <taxon>Archangiaceae</taxon>
        <taxon>Stigmatella</taxon>
    </lineage>
</organism>
<name>A0A1H8C7Z8_STIAU</name>
<dbReference type="PROSITE" id="PS51257">
    <property type="entry name" value="PROKAR_LIPOPROTEIN"/>
    <property type="match status" value="1"/>
</dbReference>
<dbReference type="AlphaFoldDB" id="A0A1H8C7Z8"/>
<gene>
    <name evidence="2" type="ORF">SAMN05444354_125116</name>
</gene>
<keyword evidence="1" id="KW-0732">Signal</keyword>
<keyword evidence="3" id="KW-1185">Reference proteome</keyword>
<dbReference type="RefSeq" id="WP_075010500.1">
    <property type="nucleotide sequence ID" value="NZ_FOAP01000025.1"/>
</dbReference>
<reference evidence="3" key="1">
    <citation type="submission" date="2016-10" db="EMBL/GenBank/DDBJ databases">
        <authorList>
            <person name="Varghese N."/>
            <person name="Submissions S."/>
        </authorList>
    </citation>
    <scope>NUCLEOTIDE SEQUENCE [LARGE SCALE GENOMIC DNA]</scope>
    <source>
        <strain evidence="3">DSM 17044</strain>
    </source>
</reference>
<evidence type="ECO:0008006" key="4">
    <source>
        <dbReference type="Google" id="ProtNLM"/>
    </source>
</evidence>
<dbReference type="EMBL" id="FOAP01000025">
    <property type="protein sequence ID" value="SEM91019.1"/>
    <property type="molecule type" value="Genomic_DNA"/>
</dbReference>
<dbReference type="Proteomes" id="UP000182719">
    <property type="component" value="Unassembled WGS sequence"/>
</dbReference>
<protein>
    <recommendedName>
        <fullName evidence="4">Lipoprotein</fullName>
    </recommendedName>
</protein>
<feature type="signal peptide" evidence="1">
    <location>
        <begin position="1"/>
        <end position="19"/>
    </location>
</feature>
<proteinExistence type="predicted"/>
<accession>A0A1H8C7Z8</accession>
<evidence type="ECO:0000313" key="2">
    <source>
        <dbReference type="EMBL" id="SEM91019.1"/>
    </source>
</evidence>